<evidence type="ECO:0000313" key="3">
    <source>
        <dbReference type="Proteomes" id="UP001597183"/>
    </source>
</evidence>
<evidence type="ECO:0000313" key="2">
    <source>
        <dbReference type="EMBL" id="MFD1369701.1"/>
    </source>
</evidence>
<reference evidence="3" key="1">
    <citation type="journal article" date="2019" name="Int. J. Syst. Evol. Microbiol.">
        <title>The Global Catalogue of Microorganisms (GCM) 10K type strain sequencing project: providing services to taxonomists for standard genome sequencing and annotation.</title>
        <authorList>
            <consortium name="The Broad Institute Genomics Platform"/>
            <consortium name="The Broad Institute Genome Sequencing Center for Infectious Disease"/>
            <person name="Wu L."/>
            <person name="Ma J."/>
        </authorList>
    </citation>
    <scope>NUCLEOTIDE SEQUENCE [LARGE SCALE GENOMIC DNA]</scope>
    <source>
        <strain evidence="3">CCM 7526</strain>
    </source>
</reference>
<evidence type="ECO:0008006" key="4">
    <source>
        <dbReference type="Google" id="ProtNLM"/>
    </source>
</evidence>
<keyword evidence="3" id="KW-1185">Reference proteome</keyword>
<gene>
    <name evidence="2" type="ORF">ACFQ5G_30560</name>
</gene>
<proteinExistence type="predicted"/>
<sequence length="306" mass="33024">MSLLQELGAQLRATSDDLPTGLVAAAMDKLRSATDLLRWVQEESSKDLGVLRLGHATEHAETAAAALRATQDAVEAYLMVLGLSGTPGTAPGQEWRTEMRREERPERTARPEEPPAEKVESLGPWWQQRVAQLTGEAPPGGPDRAEFGEQADPSDLLRRIAAGVRAGDRARLGRELHAVNASSGLGLSAVTPQLLHRLAGDLLGHEPRPEDVPRLRTAAEGRVKALLPGTQPDVLETLLDRICRVPLRQQQEKRGDRPAGHPADTAVTASVLTGVLLARLGRDAGSLEPDAPEPVRPRPETAEDRR</sequence>
<name>A0ABW4AG25_9ACTN</name>
<dbReference type="Proteomes" id="UP001597183">
    <property type="component" value="Unassembled WGS sequence"/>
</dbReference>
<organism evidence="2 3">
    <name type="scientific">Actinoplanes sichuanensis</name>
    <dbReference type="NCBI Taxonomy" id="512349"/>
    <lineage>
        <taxon>Bacteria</taxon>
        <taxon>Bacillati</taxon>
        <taxon>Actinomycetota</taxon>
        <taxon>Actinomycetes</taxon>
        <taxon>Micromonosporales</taxon>
        <taxon>Micromonosporaceae</taxon>
        <taxon>Actinoplanes</taxon>
    </lineage>
</organism>
<feature type="region of interest" description="Disordered" evidence="1">
    <location>
        <begin position="283"/>
        <end position="306"/>
    </location>
</feature>
<feature type="compositionally biased region" description="Basic and acidic residues" evidence="1">
    <location>
        <begin position="95"/>
        <end position="120"/>
    </location>
</feature>
<feature type="region of interest" description="Disordered" evidence="1">
    <location>
        <begin position="85"/>
        <end position="124"/>
    </location>
</feature>
<feature type="compositionally biased region" description="Basic and acidic residues" evidence="1">
    <location>
        <begin position="293"/>
        <end position="306"/>
    </location>
</feature>
<comment type="caution">
    <text evidence="2">The sequence shown here is derived from an EMBL/GenBank/DDBJ whole genome shotgun (WGS) entry which is preliminary data.</text>
</comment>
<protein>
    <recommendedName>
        <fullName evidence="4">Hpt domain-containing protein</fullName>
    </recommendedName>
</protein>
<dbReference type="RefSeq" id="WP_317792144.1">
    <property type="nucleotide sequence ID" value="NZ_AP028461.1"/>
</dbReference>
<evidence type="ECO:0000256" key="1">
    <source>
        <dbReference type="SAM" id="MobiDB-lite"/>
    </source>
</evidence>
<dbReference type="EMBL" id="JBHTMK010000040">
    <property type="protein sequence ID" value="MFD1369701.1"/>
    <property type="molecule type" value="Genomic_DNA"/>
</dbReference>
<accession>A0ABW4AG25</accession>